<dbReference type="Pfam" id="PF24630">
    <property type="entry name" value="PIN_TASOR"/>
    <property type="match status" value="1"/>
</dbReference>
<evidence type="ECO:0000259" key="6">
    <source>
        <dbReference type="Pfam" id="PF24630"/>
    </source>
</evidence>
<sequence length="2605" mass="291236">MSIYGINGKQDYVKNSGGILGENELRPPTQLHSLLEKTRTGFIPENIFETVSLSSDSLFQRAVSILHTSYLDSASEHGFQYSQVTLVKNDIFLNEYKAFYQEKKASNYTQEELKETYGFLLFESENQAKLVCQRGLCIGSSAITTLGDPAKGVYISKYSDYLHARPWYHGKSGYIIIFNLIKYYLYELSGTTVIERPRQIYPYIIVAFQYKEPKKMAVPDHKSILELGENVLISPWKGKLIIKGCLLCDITLLSSYGTVVPTQLPHELDFKYVMKVSSLKKRLPEAIFRKQNYLEQKVCCQDMYFNMYEVELSNKQGDKIDKLTEVIKNKQLALIKCLEDREAFILLTSSAFIPETNFGDEQMALHGLHLFHSSLSAGLKDLKVEDDISLKVIPILPALNCALLEARKSCTEEGICLNTLVKHNFQELYKMERNPLTTSSQGGVKETALFGKMSNDFDLVPPAEKCPVQSLTQLKSYFSDPNGYILEVSTVLDLLAECPQSPCISDGICDAGFSLVMTPDPEFLDSEAEVRRETETKKNAEEMFKARKKNIVPLNPATLRVQPKRKASMPPVVQSKRVNLCCPFPKRTPARANRSSTPPTTLKLVKGQFPQKRKRGAEVLTAQFVQTTRLDRKTQEALISKDVPVAMTAKRARKQEKSPVKTVLRAKPPVKKSPQKQRVNIVKGNQNLRIRKQPQPAKGETASQLQSKLALCGQEDVIGINTAQPENITVAQKAPAGNSIVNCDSQALNLLADLALSAATSTTTPSEPRNLPCPSELPQSNVLLSKDHSLSNTSDHEYHRGVKSRKGRVLPKPSSDKSNLAPDSTLSQEEKTLVSDSQTPSEAQSALPEETMETSDACQSSSVAVEHSYALLLAEHSKKVLQQRGLPGPAFTKNGTKGPDAGTPVGKVMPFRHQLSTSPIQKLPEDPVLKRRSRLLSSSLRDFHCSRTVFSCDGSFKITFKCETNYVFSLDSKYTNNPLEKTVLRALHGPWNTDLPDNVEEVKLLLHMWVALFYSNQNRVIRSSRKVVEHSNPAKYVSINTTIESFQFSEIEEPPSVERCSVGPLLETEEAPRGHSAEVSFPDTNALLPFIKPPPARGLELWVQNEQKEVFVRGDHPDTPEKQNFIYSCNNEIIEGKSKEESSDKTETCNIMLSSTGSIQINGPSIPDEDKTFEPLDSTRGTSFDTVTQTTFTKTCDGISNQSVICQKSVYSTPESKVDNFHATTQAKTSGFQALIEHSSPQNKECQPSQEKKGDMGYVMINLEPVSLIFEKNACIPIQAEIANRADKPSVFNMDLIKQVSPATSLRLPISTFEKVQTQGLKDILSLAASGEKGTKYLCAPSVSRETLANNEICSLQKEIPVPGSSLPSDNSLEKETLPLVKSSNSSLPREEMKLSQELFLQPKSLLSISSEEILEPSQIEETSPSAPAILEKNCSLSCIPSGSNTSNDSLELKSDKSGLNSENRNFESFRSTFTKQTSLSINAEEVSLELEEDADIDLALTISPPTSPREEMPAGETEQHEAAPLSNLELQDLDEDKINPQEVTFTENRDVNSAKYTSALELTEKVNVTSDFPFGSLIEEVSPASSPDPQIPVEETQPSRDVSLCSLKHPDAQSGKSDKFSLAESVHLARAEKVNSFGPIYPMGQNNLARVRQIQLPAEMPLLLNNHPGRQDGDLTLLGKVTKQIVPSEHDEGFSFSEKVPCCNTELNQPASAGSYRADFKSSLEKLVTSGNPLQPIGTENRNLSLNHLALEDNEPPFSPGKILENKSLVDVFISTNNSSDIVNVSLDQQTSPKSSDLKINEGNCMQVKSLSSDSVDGANNTQAHIHSEIPNLAFSSSATVTHFPRPVNIETGFQTQEISVVKMASLLKNSETEAELHENSIDLDDVDSESNTTFPEGKQKTIHMPQDMSTCKTKDPLNKGLFPMYLYVDSHQNTAVTRENVNKEPAVFVPKSCAPLVFGVSKEQVENKSSGQELRNEEDSETLGGDMDVSVNSDFHYEPLSGDSDQDSFGDCRNLKLDVESSCTSRCSHKKEVALKDGYDSFLSLNNSDNDDWAYSNHVPELETSIPPRNWFDGLKKDDKCVPCYIQIRDLQGIPRTYTNFTITKEVKDTKRTLHRWRRQPNFTAKHSLLNSWTDTWQIADNLTQNTLNLEYLRFQQKLKQIVKNGNSQLSPSSTNDFLKEPPLHIASDSFPLPKISESSVLHPPSRSKTTLLITIMNSNSRPQSQHPRHHRSSNLDSSSFWKERCDHRRNHLTNSERNQTVSFHLNKLKYNSTLKESRNDISLILNEYAEFNKVVMNGNQVIFQDKESNVGSGEATSQEMYSSSPRKSASYEDMITDLCSSLHVKLKSVVKEACKSTFLFYLVETEDKSFFVRTKNILRKGGHTEIEPQHFCQAFHRENDTLMVIIKNEDISSHLHQIPCLLKLKHLPSVIFAGVDSPEDVLNYTFQELFRTGGFVVSDDRILETLTLVQLKEIVKALEKLNGNGRWKWLLHYRENKKLKEDVRVDSIAHKKNLILKSYQSANIIELLHYHQCDSRSSTKTEHLKCLLNLQIQHIHARFAVFLTEKPVSREVFENSGILVTDVNNFIENIQKVAAPFRSSYW</sequence>
<feature type="region of interest" description="Disordered" evidence="2">
    <location>
        <begin position="1502"/>
        <end position="1527"/>
    </location>
</feature>
<feature type="region of interest" description="Disordered" evidence="2">
    <location>
        <begin position="1442"/>
        <end position="1464"/>
    </location>
</feature>
<dbReference type="InterPro" id="IPR022188">
    <property type="entry name" value="TASOR_DUF3715"/>
</dbReference>
<dbReference type="PANTHER" id="PTHR16207:SF10">
    <property type="entry name" value="PROTEIN TASOR 2"/>
    <property type="match status" value="1"/>
</dbReference>
<feature type="domain" description="TASOR pseudo-PARP" evidence="4">
    <location>
        <begin position="766"/>
        <end position="919"/>
    </location>
</feature>
<dbReference type="InterPro" id="IPR056242">
    <property type="entry name" value="PIN_TASOR"/>
</dbReference>
<dbReference type="Pfam" id="PF12509">
    <property type="entry name" value="DUF3715"/>
    <property type="match status" value="3"/>
</dbReference>
<feature type="compositionally biased region" description="Basic and acidic residues" evidence="2">
    <location>
        <begin position="790"/>
        <end position="800"/>
    </location>
</feature>
<gene>
    <name evidence="7" type="ORF">mPipKuh1_017083</name>
</gene>
<feature type="compositionally biased region" description="Polar residues" evidence="2">
    <location>
        <begin position="816"/>
        <end position="827"/>
    </location>
</feature>
<organism evidence="7 8">
    <name type="scientific">Pipistrellus kuhlii</name>
    <name type="common">Kuhl's pipistrelle</name>
    <dbReference type="NCBI Taxonomy" id="59472"/>
    <lineage>
        <taxon>Eukaryota</taxon>
        <taxon>Metazoa</taxon>
        <taxon>Chordata</taxon>
        <taxon>Craniata</taxon>
        <taxon>Vertebrata</taxon>
        <taxon>Euteleostomi</taxon>
        <taxon>Mammalia</taxon>
        <taxon>Eutheria</taxon>
        <taxon>Laurasiatheria</taxon>
        <taxon>Chiroptera</taxon>
        <taxon>Yangochiroptera</taxon>
        <taxon>Vespertilionidae</taxon>
        <taxon>Pipistrellus</taxon>
    </lineage>
</organism>
<dbReference type="Pfam" id="PF23314">
    <property type="entry name" value="TASOR_alpha-beta"/>
    <property type="match status" value="1"/>
</dbReference>
<proteinExistence type="inferred from homology"/>
<feature type="domain" description="Golgi associated RAB2 interactor protein-like Rab2B-binding" evidence="3">
    <location>
        <begin position="309"/>
        <end position="381"/>
    </location>
</feature>
<feature type="region of interest" description="Disordered" evidence="2">
    <location>
        <begin position="790"/>
        <end position="859"/>
    </location>
</feature>
<evidence type="ECO:0000259" key="5">
    <source>
        <dbReference type="Pfam" id="PF23314"/>
    </source>
</evidence>
<dbReference type="Proteomes" id="UP000558488">
    <property type="component" value="Unassembled WGS sequence"/>
</dbReference>
<name>A0A7J8B518_PIPKU</name>
<accession>A0A7J8B518</accession>
<dbReference type="EMBL" id="JACAGB010000001">
    <property type="protein sequence ID" value="KAF6393943.1"/>
    <property type="molecule type" value="Genomic_DNA"/>
</dbReference>
<comment type="similarity">
    <text evidence="1">Belongs to the TASOR family.</text>
</comment>
<comment type="caution">
    <text evidence="7">The sequence shown here is derived from an EMBL/GenBank/DDBJ whole genome shotgun (WGS) entry which is preliminary data.</text>
</comment>
<feature type="compositionally biased region" description="Basic and acidic residues" evidence="2">
    <location>
        <begin position="1509"/>
        <end position="1522"/>
    </location>
</feature>
<feature type="domain" description="TASOR PIN" evidence="6">
    <location>
        <begin position="2457"/>
        <end position="2595"/>
    </location>
</feature>
<dbReference type="PANTHER" id="PTHR16207">
    <property type="entry name" value="SET DOMAIN-CONTAINING PROTEIN"/>
    <property type="match status" value="1"/>
</dbReference>
<feature type="region of interest" description="Disordered" evidence="2">
    <location>
        <begin position="1580"/>
        <end position="1600"/>
    </location>
</feature>
<dbReference type="Pfam" id="PF12480">
    <property type="entry name" value="GARIL_Rab2_bd"/>
    <property type="match status" value="1"/>
</dbReference>
<dbReference type="GO" id="GO:0005654">
    <property type="term" value="C:nucleoplasm"/>
    <property type="evidence" value="ECO:0007669"/>
    <property type="project" value="TreeGrafter"/>
</dbReference>
<evidence type="ECO:0000259" key="3">
    <source>
        <dbReference type="Pfam" id="PF12480"/>
    </source>
</evidence>
<evidence type="ECO:0000313" key="8">
    <source>
        <dbReference type="Proteomes" id="UP000558488"/>
    </source>
</evidence>
<feature type="region of interest" description="Disordered" evidence="2">
    <location>
        <begin position="2222"/>
        <end position="2241"/>
    </location>
</feature>
<reference evidence="7 8" key="1">
    <citation type="journal article" date="2020" name="Nature">
        <title>Six reference-quality genomes reveal evolution of bat adaptations.</title>
        <authorList>
            <person name="Jebb D."/>
            <person name="Huang Z."/>
            <person name="Pippel M."/>
            <person name="Hughes G.M."/>
            <person name="Lavrichenko K."/>
            <person name="Devanna P."/>
            <person name="Winkler S."/>
            <person name="Jermiin L.S."/>
            <person name="Skirmuntt E.C."/>
            <person name="Katzourakis A."/>
            <person name="Burkitt-Gray L."/>
            <person name="Ray D.A."/>
            <person name="Sullivan K.A.M."/>
            <person name="Roscito J.G."/>
            <person name="Kirilenko B.M."/>
            <person name="Davalos L.M."/>
            <person name="Corthals A.P."/>
            <person name="Power M.L."/>
            <person name="Jones G."/>
            <person name="Ransome R.D."/>
            <person name="Dechmann D.K.N."/>
            <person name="Locatelli A.G."/>
            <person name="Puechmaille S.J."/>
            <person name="Fedrigo O."/>
            <person name="Jarvis E.D."/>
            <person name="Hiller M."/>
            <person name="Vernes S.C."/>
            <person name="Myers E.W."/>
            <person name="Teeling E.C."/>
        </authorList>
    </citation>
    <scope>NUCLEOTIDE SEQUENCE [LARGE SCALE GENOMIC DNA]</scope>
    <source>
        <strain evidence="7">MPipKuh1</strain>
        <tissue evidence="7">Flight muscle</tissue>
    </source>
</reference>
<feature type="domain" description="TASOR pseudo-PARP" evidence="4">
    <location>
        <begin position="102"/>
        <end position="182"/>
    </location>
</feature>
<protein>
    <submittedName>
        <fullName evidence="7">Transcription activation suppressor family member 2</fullName>
    </submittedName>
</protein>
<evidence type="ECO:0000256" key="1">
    <source>
        <dbReference type="ARBA" id="ARBA00008058"/>
    </source>
</evidence>
<keyword evidence="8" id="KW-1185">Reference proteome</keyword>
<dbReference type="InterPro" id="IPR056243">
    <property type="entry name" value="TASOR_ab_dom"/>
</dbReference>
<dbReference type="InterPro" id="IPR046432">
    <property type="entry name" value="TASOR"/>
</dbReference>
<evidence type="ECO:0000259" key="4">
    <source>
        <dbReference type="Pfam" id="PF12509"/>
    </source>
</evidence>
<feature type="region of interest" description="Disordered" evidence="2">
    <location>
        <begin position="1966"/>
        <end position="1991"/>
    </location>
</feature>
<feature type="domain" description="TASOR pseudo-PARP" evidence="4">
    <location>
        <begin position="1070"/>
        <end position="1213"/>
    </location>
</feature>
<evidence type="ECO:0000313" key="7">
    <source>
        <dbReference type="EMBL" id="KAF6393943.1"/>
    </source>
</evidence>
<evidence type="ECO:0000256" key="2">
    <source>
        <dbReference type="SAM" id="MobiDB-lite"/>
    </source>
</evidence>
<feature type="compositionally biased region" description="Polar residues" evidence="2">
    <location>
        <begin position="834"/>
        <end position="844"/>
    </location>
</feature>
<dbReference type="GO" id="GO:0045814">
    <property type="term" value="P:negative regulation of gene expression, epigenetic"/>
    <property type="evidence" value="ECO:0007669"/>
    <property type="project" value="InterPro"/>
</dbReference>
<dbReference type="InterPro" id="IPR022168">
    <property type="entry name" value="GARIL-like_Rab2B-bd"/>
</dbReference>
<feature type="domain" description="TASOR alpha/beta" evidence="5">
    <location>
        <begin position="2358"/>
        <end position="2453"/>
    </location>
</feature>